<sequence>MSEFKETPGANTRRCETFPSIFHIHNGSATGSSSPERATRSQRELGSSNEKPKTSILHWPAVGSCGQCCANSRKLRRVKGNGTSNARGQQAAESHTAAERKMK</sequence>
<comment type="caution">
    <text evidence="2">The sequence shown here is derived from an EMBL/GenBank/DDBJ whole genome shotgun (WGS) entry which is preliminary data.</text>
</comment>
<evidence type="ECO:0000313" key="2">
    <source>
        <dbReference type="EMBL" id="KAF0027520.1"/>
    </source>
</evidence>
<protein>
    <submittedName>
        <fullName evidence="2">Uncharacterized protein</fullName>
    </submittedName>
</protein>
<dbReference type="AlphaFoldDB" id="A0A6A4S7I8"/>
<dbReference type="EMBL" id="VEVO01000018">
    <property type="protein sequence ID" value="KAF0027520.1"/>
    <property type="molecule type" value="Genomic_DNA"/>
</dbReference>
<dbReference type="Proteomes" id="UP000438429">
    <property type="component" value="Unassembled WGS sequence"/>
</dbReference>
<accession>A0A6A4S7I8</accession>
<feature type="compositionally biased region" description="Polar residues" evidence="1">
    <location>
        <begin position="81"/>
        <end position="93"/>
    </location>
</feature>
<feature type="region of interest" description="Disordered" evidence="1">
    <location>
        <begin position="1"/>
        <end position="55"/>
    </location>
</feature>
<feature type="compositionally biased region" description="Polar residues" evidence="1">
    <location>
        <begin position="27"/>
        <end position="36"/>
    </location>
</feature>
<reference evidence="2 3" key="1">
    <citation type="submission" date="2019-06" db="EMBL/GenBank/DDBJ databases">
        <title>Draft genomes of female and male turbot (Scophthalmus maximus).</title>
        <authorList>
            <person name="Xu H."/>
            <person name="Xu X.-W."/>
            <person name="Shao C."/>
            <person name="Chen S."/>
        </authorList>
    </citation>
    <scope>NUCLEOTIDE SEQUENCE [LARGE SCALE GENOMIC DNA]</scope>
    <source>
        <strain evidence="2">Ysfricsl-2016a</strain>
        <tissue evidence="2">Blood</tissue>
    </source>
</reference>
<gene>
    <name evidence="2" type="ORF">F2P81_020261</name>
</gene>
<organism evidence="2 3">
    <name type="scientific">Scophthalmus maximus</name>
    <name type="common">Turbot</name>
    <name type="synonym">Psetta maxima</name>
    <dbReference type="NCBI Taxonomy" id="52904"/>
    <lineage>
        <taxon>Eukaryota</taxon>
        <taxon>Metazoa</taxon>
        <taxon>Chordata</taxon>
        <taxon>Craniata</taxon>
        <taxon>Vertebrata</taxon>
        <taxon>Euteleostomi</taxon>
        <taxon>Actinopterygii</taxon>
        <taxon>Neopterygii</taxon>
        <taxon>Teleostei</taxon>
        <taxon>Neoteleostei</taxon>
        <taxon>Acanthomorphata</taxon>
        <taxon>Carangaria</taxon>
        <taxon>Pleuronectiformes</taxon>
        <taxon>Pleuronectoidei</taxon>
        <taxon>Scophthalmidae</taxon>
        <taxon>Scophthalmus</taxon>
    </lineage>
</organism>
<feature type="region of interest" description="Disordered" evidence="1">
    <location>
        <begin position="77"/>
        <end position="103"/>
    </location>
</feature>
<evidence type="ECO:0000313" key="3">
    <source>
        <dbReference type="Proteomes" id="UP000438429"/>
    </source>
</evidence>
<proteinExistence type="predicted"/>
<evidence type="ECO:0000256" key="1">
    <source>
        <dbReference type="SAM" id="MobiDB-lite"/>
    </source>
</evidence>
<name>A0A6A4S7I8_SCOMX</name>